<proteinExistence type="predicted"/>
<gene>
    <name evidence="1" type="ORF">A2Y98_01175</name>
</gene>
<protein>
    <submittedName>
        <fullName evidence="1">Uncharacterized protein</fullName>
    </submittedName>
</protein>
<comment type="caution">
    <text evidence="1">The sequence shown here is derived from an EMBL/GenBank/DDBJ whole genome shotgun (WGS) entry which is preliminary data.</text>
</comment>
<evidence type="ECO:0000313" key="2">
    <source>
        <dbReference type="Proteomes" id="UP000179099"/>
    </source>
</evidence>
<accession>A0A1G2F7E2</accession>
<dbReference type="AlphaFoldDB" id="A0A1G2F7E2"/>
<sequence>MVFFCLFKSARFFVWGETDVIIIKNYGLCFFNTFKDYTDVQRKFKVAKYLPKSWVEFWCLHWPPVVVSKIDGLKDKKEEIKKSIDYCV</sequence>
<dbReference type="EMBL" id="MHMW01000028">
    <property type="protein sequence ID" value="OGZ33528.1"/>
    <property type="molecule type" value="Genomic_DNA"/>
</dbReference>
<name>A0A1G2F7E2_9BACT</name>
<evidence type="ECO:0000313" key="1">
    <source>
        <dbReference type="EMBL" id="OGZ33528.1"/>
    </source>
</evidence>
<dbReference type="Proteomes" id="UP000179099">
    <property type="component" value="Unassembled WGS sequence"/>
</dbReference>
<reference evidence="1 2" key="1">
    <citation type="journal article" date="2016" name="Nat. Commun.">
        <title>Thousands of microbial genomes shed light on interconnected biogeochemical processes in an aquifer system.</title>
        <authorList>
            <person name="Anantharaman K."/>
            <person name="Brown C.T."/>
            <person name="Hug L.A."/>
            <person name="Sharon I."/>
            <person name="Castelle C.J."/>
            <person name="Probst A.J."/>
            <person name="Thomas B.C."/>
            <person name="Singh A."/>
            <person name="Wilkins M.J."/>
            <person name="Karaoz U."/>
            <person name="Brodie E.L."/>
            <person name="Williams K.H."/>
            <person name="Hubbard S.S."/>
            <person name="Banfield J.F."/>
        </authorList>
    </citation>
    <scope>NUCLEOTIDE SEQUENCE [LARGE SCALE GENOMIC DNA]</scope>
</reference>
<organism evidence="1 2">
    <name type="scientific">Candidatus Portnoybacteria bacterium RBG_19FT_COMBO_36_7</name>
    <dbReference type="NCBI Taxonomy" id="1801992"/>
    <lineage>
        <taxon>Bacteria</taxon>
        <taxon>Candidatus Portnoyibacteriota</taxon>
    </lineage>
</organism>